<dbReference type="AlphaFoldDB" id="A0A3G4RTV6"/>
<feature type="chain" id="PRO_5018153338" evidence="1">
    <location>
        <begin position="24"/>
        <end position="84"/>
    </location>
</feature>
<protein>
    <submittedName>
        <fullName evidence="2">Conjugal transfer protein</fullName>
    </submittedName>
</protein>
<accession>A0A3G4RTV6</accession>
<proteinExistence type="predicted"/>
<feature type="signal peptide" evidence="1">
    <location>
        <begin position="1"/>
        <end position="23"/>
    </location>
</feature>
<evidence type="ECO:0000256" key="1">
    <source>
        <dbReference type="SAM" id="SignalP"/>
    </source>
</evidence>
<organism evidence="2">
    <name type="scientific">Escherichia coli</name>
    <dbReference type="NCBI Taxonomy" id="562"/>
    <lineage>
        <taxon>Bacteria</taxon>
        <taxon>Pseudomonadati</taxon>
        <taxon>Pseudomonadota</taxon>
        <taxon>Gammaproteobacteria</taxon>
        <taxon>Enterobacterales</taxon>
        <taxon>Enterobacteriaceae</taxon>
        <taxon>Escherichia</taxon>
    </lineage>
</organism>
<evidence type="ECO:0000313" key="2">
    <source>
        <dbReference type="EMBL" id="AYU69150.1"/>
    </source>
</evidence>
<geneLocation type="plasmid" evidence="2">
    <name>p12-034</name>
</geneLocation>
<dbReference type="PROSITE" id="PS51257">
    <property type="entry name" value="PROKAR_LIPOPROTEIN"/>
    <property type="match status" value="1"/>
</dbReference>
<dbReference type="EMBL" id="MH847437">
    <property type="protein sequence ID" value="AYU69150.1"/>
    <property type="molecule type" value="Genomic_DNA"/>
</dbReference>
<keyword evidence="1" id="KW-0732">Signal</keyword>
<keyword evidence="2" id="KW-0614">Plasmid</keyword>
<sequence length="84" mass="9145">MQRKTLLAALIATLSGTACQAHAYSVTVVASRPVEEQVIPRMEAIKDVLGNILSTQTATGTAINQNSESWQVSLPRTDRRHVSR</sequence>
<reference evidence="2" key="1">
    <citation type="journal article" date="2018" name="Vet. Microbiol.">
        <title>Characterization of plasmids harboring blaCTX-M genes in Escherichia coli from French pigs.</title>
        <authorList>
            <person name="Lucas P."/>
            <person name="Jouy E."/>
            <person name="Le Devendec L."/>
            <person name="de Boisseson C."/>
            <person name="Perrin-Guyomard A."/>
            <person name="Jove T."/>
            <person name="Blanchard Y."/>
            <person name="Touzain F."/>
            <person name="Kempf I."/>
        </authorList>
    </citation>
    <scope>NUCLEOTIDE SEQUENCE</scope>
    <source>
        <strain evidence="2">12-034</strain>
        <plasmid evidence="2">p12-034</plasmid>
    </source>
</reference>
<gene>
    <name evidence="2" type="ORF">D0368_00401</name>
</gene>
<name>A0A3G4RTV6_ECOLX</name>